<keyword evidence="1" id="KW-0472">Membrane</keyword>
<dbReference type="EMBL" id="QDKL01000001">
    <property type="protein sequence ID" value="RZF22794.1"/>
    <property type="molecule type" value="Genomic_DNA"/>
</dbReference>
<name>A0ABY0IMR2_9BACT</name>
<sequence length="62" mass="6787">MNKLITKKILPLIGIVIGVIYILNPTAGVIEIIPDNLPYIGNLDEAGAVLLIISCLKKFREK</sequence>
<feature type="transmembrane region" description="Helical" evidence="1">
    <location>
        <begin position="12"/>
        <end position="33"/>
    </location>
</feature>
<keyword evidence="1" id="KW-0812">Transmembrane</keyword>
<comment type="caution">
    <text evidence="2">The sequence shown here is derived from an EMBL/GenBank/DDBJ whole genome shotgun (WGS) entry which is preliminary data.</text>
</comment>
<reference evidence="3" key="1">
    <citation type="journal article" date="2019" name="Int. J. Syst. Evol. Microbiol.">
        <title>Halobacteriovorax valvorus sp. nov., a novel prokaryotic predator isolated from coastal seawater of China.</title>
        <authorList>
            <person name="Chen M.-X."/>
        </authorList>
    </citation>
    <scope>NUCLEOTIDE SEQUENCE [LARGE SCALE GENOMIC DNA]</scope>
    <source>
        <strain evidence="3">BL9</strain>
    </source>
</reference>
<protein>
    <submittedName>
        <fullName evidence="2">DUF1232 domain-containing protein</fullName>
    </submittedName>
</protein>
<dbReference type="RefSeq" id="WP_114705740.1">
    <property type="nucleotide sequence ID" value="NZ_QDKL01000001.1"/>
</dbReference>
<dbReference type="Proteomes" id="UP000443582">
    <property type="component" value="Unassembled WGS sequence"/>
</dbReference>
<keyword evidence="3" id="KW-1185">Reference proteome</keyword>
<evidence type="ECO:0000313" key="2">
    <source>
        <dbReference type="EMBL" id="RZF22794.1"/>
    </source>
</evidence>
<proteinExistence type="predicted"/>
<evidence type="ECO:0000313" key="3">
    <source>
        <dbReference type="Proteomes" id="UP000443582"/>
    </source>
</evidence>
<evidence type="ECO:0000256" key="1">
    <source>
        <dbReference type="SAM" id="Phobius"/>
    </source>
</evidence>
<organism evidence="2 3">
    <name type="scientific">Halobacteriovorax vibrionivorans</name>
    <dbReference type="NCBI Taxonomy" id="2152716"/>
    <lineage>
        <taxon>Bacteria</taxon>
        <taxon>Pseudomonadati</taxon>
        <taxon>Bdellovibrionota</taxon>
        <taxon>Bacteriovoracia</taxon>
        <taxon>Bacteriovoracales</taxon>
        <taxon>Halobacteriovoraceae</taxon>
        <taxon>Halobacteriovorax</taxon>
    </lineage>
</organism>
<accession>A0ABY0IMR2</accession>
<keyword evidence="1" id="KW-1133">Transmembrane helix</keyword>
<gene>
    <name evidence="2" type="ORF">DAY19_03205</name>
</gene>